<comment type="similarity">
    <text evidence="2 12">Belongs to the ATPase protein 8 family.</text>
</comment>
<dbReference type="InterPro" id="IPR050635">
    <property type="entry name" value="ATPase_protein_8"/>
</dbReference>
<accession>S4UZZ6</accession>
<sequence>MPQLTPSPWFYIFLMTWTILLIMIPLKTYKHLTMNDPLTTAMKNNSSPWTWPWP</sequence>
<dbReference type="GO" id="GO:0031966">
    <property type="term" value="C:mitochondrial membrane"/>
    <property type="evidence" value="ECO:0007669"/>
    <property type="project" value="UniProtKB-SubCell"/>
</dbReference>
<comment type="subcellular location">
    <subcellularLocation>
        <location evidence="1 12">Mitochondrion membrane</location>
        <topology evidence="1 12">Single-pass membrane protein</topology>
    </subcellularLocation>
</comment>
<protein>
    <recommendedName>
        <fullName evidence="12">ATP synthase complex subunit 8</fullName>
    </recommendedName>
</protein>
<evidence type="ECO:0000256" key="10">
    <source>
        <dbReference type="ARBA" id="ARBA00023136"/>
    </source>
</evidence>
<dbReference type="PANTHER" id="PTHR39937">
    <property type="entry name" value="ATP SYNTHASE PROTEIN 8"/>
    <property type="match status" value="1"/>
</dbReference>
<evidence type="ECO:0000256" key="7">
    <source>
        <dbReference type="ARBA" id="ARBA00022989"/>
    </source>
</evidence>
<keyword evidence="11" id="KW-0066">ATP synthesis</keyword>
<dbReference type="InterPro" id="IPR001421">
    <property type="entry name" value="ATP8_metazoa"/>
</dbReference>
<dbReference type="AlphaFoldDB" id="S4UZZ6"/>
<evidence type="ECO:0000256" key="12">
    <source>
        <dbReference type="RuleBase" id="RU003661"/>
    </source>
</evidence>
<proteinExistence type="inferred from homology"/>
<evidence type="ECO:0000256" key="5">
    <source>
        <dbReference type="ARBA" id="ARBA00022692"/>
    </source>
</evidence>
<keyword evidence="8 12" id="KW-0406">Ion transport</keyword>
<evidence type="ECO:0000256" key="9">
    <source>
        <dbReference type="ARBA" id="ARBA00023128"/>
    </source>
</evidence>
<keyword evidence="7 13" id="KW-1133">Transmembrane helix</keyword>
<dbReference type="PANTHER" id="PTHR39937:SF1">
    <property type="entry name" value="ATP SYNTHASE PROTEIN 8"/>
    <property type="match status" value="1"/>
</dbReference>
<organism evidence="14">
    <name type="scientific">Heleophryne purcelli</name>
    <name type="common">Cape ghost frog</name>
    <dbReference type="NCBI Taxonomy" id="31911"/>
    <lineage>
        <taxon>Eukaryota</taxon>
        <taxon>Metazoa</taxon>
        <taxon>Chordata</taxon>
        <taxon>Craniata</taxon>
        <taxon>Vertebrata</taxon>
        <taxon>Euteleostomi</taxon>
        <taxon>Amphibia</taxon>
        <taxon>Batrachia</taxon>
        <taxon>Anura</taxon>
        <taxon>Neobatrachia</taxon>
        <taxon>Hyloidea</taxon>
        <taxon>Heleophrynidae</taxon>
        <taxon>Heleophryne</taxon>
    </lineage>
</organism>
<evidence type="ECO:0000256" key="1">
    <source>
        <dbReference type="ARBA" id="ARBA00004304"/>
    </source>
</evidence>
<reference evidence="14" key="1">
    <citation type="journal article" date="2013" name="Mol. Biol. Evol.">
        <title>Efficient Sequencing of Anuran mtDNAs and a Mitogenomic Exploration of the Phylogeny and Evolution of Frogs.</title>
        <authorList>
            <person name="Zhang P."/>
            <person name="Liang D."/>
            <person name="Mao R.L."/>
            <person name="Hillis D.M."/>
            <person name="Wake D.B."/>
            <person name="Cannatella D.C."/>
        </authorList>
    </citation>
    <scope>NUCLEOTIDE SEQUENCE</scope>
</reference>
<evidence type="ECO:0000256" key="11">
    <source>
        <dbReference type="ARBA" id="ARBA00023310"/>
    </source>
</evidence>
<evidence type="ECO:0000256" key="6">
    <source>
        <dbReference type="ARBA" id="ARBA00022781"/>
    </source>
</evidence>
<keyword evidence="5 12" id="KW-0812">Transmembrane</keyword>
<keyword evidence="9 12" id="KW-0496">Mitochondrion</keyword>
<dbReference type="GO" id="GO:0015078">
    <property type="term" value="F:proton transmembrane transporter activity"/>
    <property type="evidence" value="ECO:0007669"/>
    <property type="project" value="InterPro"/>
</dbReference>
<feature type="transmembrane region" description="Helical" evidence="13">
    <location>
        <begin position="6"/>
        <end position="26"/>
    </location>
</feature>
<dbReference type="Pfam" id="PF00895">
    <property type="entry name" value="ATP-synt_8"/>
    <property type="match status" value="1"/>
</dbReference>
<dbReference type="GO" id="GO:0045259">
    <property type="term" value="C:proton-transporting ATP synthase complex"/>
    <property type="evidence" value="ECO:0007669"/>
    <property type="project" value="UniProtKB-KW"/>
</dbReference>
<keyword evidence="3 12" id="KW-0813">Transport</keyword>
<keyword evidence="4 12" id="KW-0138">CF(0)</keyword>
<evidence type="ECO:0000256" key="2">
    <source>
        <dbReference type="ARBA" id="ARBA00008892"/>
    </source>
</evidence>
<evidence type="ECO:0000313" key="14">
    <source>
        <dbReference type="EMBL" id="AGN71208.1"/>
    </source>
</evidence>
<name>S4UZZ6_9NEOB</name>
<dbReference type="EMBL" id="JX564867">
    <property type="protein sequence ID" value="AGN71208.1"/>
    <property type="molecule type" value="Genomic_DNA"/>
</dbReference>
<evidence type="ECO:0000256" key="3">
    <source>
        <dbReference type="ARBA" id="ARBA00022448"/>
    </source>
</evidence>
<gene>
    <name evidence="14" type="primary">ATP8</name>
</gene>
<dbReference type="GO" id="GO:0015986">
    <property type="term" value="P:proton motive force-driven ATP synthesis"/>
    <property type="evidence" value="ECO:0007669"/>
    <property type="project" value="InterPro"/>
</dbReference>
<geneLocation type="mitochondrion" evidence="14"/>
<evidence type="ECO:0000256" key="8">
    <source>
        <dbReference type="ARBA" id="ARBA00023065"/>
    </source>
</evidence>
<evidence type="ECO:0000256" key="13">
    <source>
        <dbReference type="SAM" id="Phobius"/>
    </source>
</evidence>
<keyword evidence="10 13" id="KW-0472">Membrane</keyword>
<evidence type="ECO:0000256" key="4">
    <source>
        <dbReference type="ARBA" id="ARBA00022547"/>
    </source>
</evidence>
<keyword evidence="6 12" id="KW-0375">Hydrogen ion transport</keyword>